<keyword evidence="3" id="KW-1185">Reference proteome</keyword>
<dbReference type="Pfam" id="PF06812">
    <property type="entry name" value="ImpA_N"/>
    <property type="match status" value="1"/>
</dbReference>
<dbReference type="PANTHER" id="PTHR37951:SF1">
    <property type="entry name" value="TYPE VI SECRETION SYSTEM COMPONENT TSSA1"/>
    <property type="match status" value="1"/>
</dbReference>
<name>A0A2S9IKX3_9HYPH</name>
<dbReference type="NCBIfam" id="TIGR03363">
    <property type="entry name" value="VI_chp_8"/>
    <property type="match status" value="1"/>
</dbReference>
<dbReference type="PANTHER" id="PTHR37951">
    <property type="entry name" value="CYTOPLASMIC PROTEIN-RELATED"/>
    <property type="match status" value="1"/>
</dbReference>
<proteinExistence type="predicted"/>
<gene>
    <name evidence="2" type="primary">tssA</name>
    <name evidence="2" type="ORF">C5748_23220</name>
</gene>
<dbReference type="Proteomes" id="UP000239434">
    <property type="component" value="Unassembled WGS sequence"/>
</dbReference>
<comment type="caution">
    <text evidence="2">The sequence shown here is derived from an EMBL/GenBank/DDBJ whole genome shotgun (WGS) entry which is preliminary data.</text>
</comment>
<accession>A0A2S9IKX3</accession>
<protein>
    <submittedName>
        <fullName evidence="2">Type VI secretion system protein TssA</fullName>
    </submittedName>
</protein>
<dbReference type="AlphaFoldDB" id="A0A2S9IKX3"/>
<feature type="domain" description="ImpA N-terminal" evidence="1">
    <location>
        <begin position="17"/>
        <end position="142"/>
    </location>
</feature>
<evidence type="ECO:0000313" key="2">
    <source>
        <dbReference type="EMBL" id="PRD41155.1"/>
    </source>
</evidence>
<dbReference type="InterPro" id="IPR010657">
    <property type="entry name" value="ImpA_N"/>
</dbReference>
<evidence type="ECO:0000259" key="1">
    <source>
        <dbReference type="Pfam" id="PF06812"/>
    </source>
</evidence>
<dbReference type="RefSeq" id="WP_105744796.1">
    <property type="nucleotide sequence ID" value="NZ_PVBR01000024.1"/>
</dbReference>
<evidence type="ECO:0000313" key="3">
    <source>
        <dbReference type="Proteomes" id="UP000239434"/>
    </source>
</evidence>
<organism evidence="2 3">
    <name type="scientific">Phyllobacterium phragmitis</name>
    <dbReference type="NCBI Taxonomy" id="2670329"/>
    <lineage>
        <taxon>Bacteria</taxon>
        <taxon>Pseudomonadati</taxon>
        <taxon>Pseudomonadota</taxon>
        <taxon>Alphaproteobacteria</taxon>
        <taxon>Hyphomicrobiales</taxon>
        <taxon>Phyllobacteriaceae</taxon>
        <taxon>Phyllobacterium</taxon>
    </lineage>
</organism>
<sequence>MAKAACTVSLELNDIISPIGEDAPCGVDIRNDPQHRDIYYKVKDARNLARSIERNVAPREPLRLAQEWHDVNDLGVQILTSISKDIEVLAWLAEAQIRINGYAGLRDVFYASESLVKRHWKDIHSISDGAVEDKMAPLAGLNGVSGEGTLIQAIRLAPLVPSAGFAHHTLWDYQLAQRSGEEERWGMLHDAAAEAGGTAMAAHLASLTECIDIFDTLVATLDALCGELAPPSANTRNTLLEAAAAIRALAGLDEEASLSPLPPMEGNESGLASGDDSILLPQRTSHATAIGSREEAFMILLSVARYFRGAEPHSPLSLALETLVRRGRMNFSELLAELLPEPQARKAVLAAAGIQPQADDKENSAHG</sequence>
<reference evidence="2 3" key="1">
    <citation type="submission" date="2018-02" db="EMBL/GenBank/DDBJ databases">
        <title>The draft genome of Phyllobacterium sp. 1N-3.</title>
        <authorList>
            <person name="Liu L."/>
            <person name="Li L."/>
            <person name="Zhang X."/>
            <person name="Wang T."/>
            <person name="Liang L."/>
        </authorList>
    </citation>
    <scope>NUCLEOTIDE SEQUENCE [LARGE SCALE GENOMIC DNA]</scope>
    <source>
        <strain evidence="2 3">1N-3</strain>
    </source>
</reference>
<dbReference type="InterPro" id="IPR017740">
    <property type="entry name" value="TssA-like"/>
</dbReference>
<dbReference type="EMBL" id="PVBR01000024">
    <property type="protein sequence ID" value="PRD41155.1"/>
    <property type="molecule type" value="Genomic_DNA"/>
</dbReference>